<keyword evidence="3" id="KW-0812">Transmembrane</keyword>
<feature type="transmembrane region" description="Helical" evidence="3">
    <location>
        <begin position="369"/>
        <end position="387"/>
    </location>
</feature>
<dbReference type="InterPro" id="IPR032523">
    <property type="entry name" value="CcmF_C"/>
</dbReference>
<dbReference type="RefSeq" id="WP_258568858.1">
    <property type="nucleotide sequence ID" value="NZ_JAKUDN010000001.1"/>
</dbReference>
<evidence type="ECO:0000256" key="1">
    <source>
        <dbReference type="ARBA" id="ARBA00009186"/>
    </source>
</evidence>
<feature type="transmembrane region" description="Helical" evidence="3">
    <location>
        <begin position="195"/>
        <end position="218"/>
    </location>
</feature>
<keyword evidence="3" id="KW-0472">Membrane</keyword>
<evidence type="ECO:0000259" key="5">
    <source>
        <dbReference type="Pfam" id="PF16327"/>
    </source>
</evidence>
<evidence type="ECO:0000313" key="6">
    <source>
        <dbReference type="EMBL" id="MCP8351743.1"/>
    </source>
</evidence>
<comment type="similarity">
    <text evidence="1">Belongs to the CcmF/CycK/Ccl1/NrfE/CcsA family.</text>
</comment>
<gene>
    <name evidence="6" type="primary">ccsA</name>
    <name evidence="6" type="ORF">MKS91_00330</name>
</gene>
<dbReference type="Proteomes" id="UP001320768">
    <property type="component" value="Unassembled WGS sequence"/>
</dbReference>
<reference evidence="6 7" key="1">
    <citation type="journal article" date="2022" name="Nat. Microbiol.">
        <title>The microbiome of a bacterivorous marine choanoflagellate contains a resource-demanding obligate bacterial associate.</title>
        <authorList>
            <person name="Needham D.M."/>
            <person name="Poirier C."/>
            <person name="Bachy C."/>
            <person name="George E.E."/>
            <person name="Wilken S."/>
            <person name="Yung C.C.M."/>
            <person name="Limardo A.J."/>
            <person name="Morando M."/>
            <person name="Sudek L."/>
            <person name="Malmstrom R.R."/>
            <person name="Keeling P.J."/>
            <person name="Santoro A.E."/>
            <person name="Worden A.Z."/>
        </authorList>
    </citation>
    <scope>NUCLEOTIDE SEQUENCE [LARGE SCALE GENOMIC DNA]</scope>
    <source>
        <strain evidence="6 7">Comchoano-2</strain>
    </source>
</reference>
<dbReference type="EMBL" id="JAKUDN010000001">
    <property type="protein sequence ID" value="MCP8351743.1"/>
    <property type="molecule type" value="Genomic_DNA"/>
</dbReference>
<feature type="transmembrane region" description="Helical" evidence="3">
    <location>
        <begin position="432"/>
        <end position="451"/>
    </location>
</feature>
<feature type="transmembrane region" description="Helical" evidence="3">
    <location>
        <begin position="162"/>
        <end position="183"/>
    </location>
</feature>
<organism evidence="6 7">
    <name type="scientific">Candidatus Synchoanobacter obligatus</name>
    <dbReference type="NCBI Taxonomy" id="2919597"/>
    <lineage>
        <taxon>Bacteria</taxon>
        <taxon>Pseudomonadati</taxon>
        <taxon>Pseudomonadota</taxon>
        <taxon>Gammaproteobacteria</taxon>
        <taxon>Candidatus Comchoanobacterales</taxon>
        <taxon>Candidatus Comchoanobacteraceae</taxon>
        <taxon>Candidatus Synchoanobacter</taxon>
    </lineage>
</organism>
<evidence type="ECO:0000256" key="2">
    <source>
        <dbReference type="ARBA" id="ARBA00022748"/>
    </source>
</evidence>
<keyword evidence="2" id="KW-0201">Cytochrome c-type biogenesis</keyword>
<feature type="transmembrane region" description="Helical" evidence="3">
    <location>
        <begin position="123"/>
        <end position="142"/>
    </location>
</feature>
<feature type="transmembrane region" description="Helical" evidence="3">
    <location>
        <begin position="238"/>
        <end position="253"/>
    </location>
</feature>
<feature type="transmembrane region" description="Helical" evidence="3">
    <location>
        <begin position="326"/>
        <end position="349"/>
    </location>
</feature>
<dbReference type="PRINTS" id="PR01410">
    <property type="entry name" value="CCBIOGENESIS"/>
</dbReference>
<feature type="transmembrane region" description="Helical" evidence="3">
    <location>
        <begin position="44"/>
        <end position="63"/>
    </location>
</feature>
<name>A0ABT1L3F4_9GAMM</name>
<feature type="transmembrane region" description="Helical" evidence="3">
    <location>
        <begin position="12"/>
        <end position="32"/>
    </location>
</feature>
<evidence type="ECO:0000259" key="4">
    <source>
        <dbReference type="Pfam" id="PF01578"/>
    </source>
</evidence>
<proteinExistence type="inferred from homology"/>
<feature type="transmembrane region" description="Helical" evidence="3">
    <location>
        <begin position="546"/>
        <end position="563"/>
    </location>
</feature>
<evidence type="ECO:0000313" key="7">
    <source>
        <dbReference type="Proteomes" id="UP001320768"/>
    </source>
</evidence>
<dbReference type="PANTHER" id="PTHR43653">
    <property type="entry name" value="CYTOCHROME C ASSEMBLY PROTEIN-RELATED"/>
    <property type="match status" value="1"/>
</dbReference>
<keyword evidence="7" id="KW-1185">Reference proteome</keyword>
<feature type="domain" description="Cytochrome c assembly protein" evidence="4">
    <location>
        <begin position="91"/>
        <end position="278"/>
    </location>
</feature>
<dbReference type="PANTHER" id="PTHR43653:SF4">
    <property type="entry name" value="CYTOCHROME C BIOGENESIS CCMF N-TERMINAL-LIKE MITOCHONDRIAL PROTEIN 1-RELATED"/>
    <property type="match status" value="1"/>
</dbReference>
<dbReference type="Pfam" id="PF16327">
    <property type="entry name" value="CcmF_C"/>
    <property type="match status" value="1"/>
</dbReference>
<sequence length="568" mass="64301">MMNITVQKERMVLSEIGQIILVLSYVLMVPIFSTNEQVKYRAFYAHWATLILSLSILVLAFVIQDLSIDYVVQHSHGQLPFYYRVAAVYAGHSGSLLLFMAAMSTWVFYAVICHRSLIDLKRYAFVIGGLLTVLLLSSNPFTHSTTVMPSQGLNPLLQDIGMMIHPPMLYLGYVASIVPFLYVLSCDKSIDNEALLKRILSASLVILTMAIVLGSWWAYRILGWGGYWGWDPVENASLLPWIMQLGLYHAVIAKQKRWIYILSLMGFMATIFSTMMVRGGMLASVHSFAESPPVFYGLGAYWLLIMGMVLYHMYRHIPLRSQEAFAIRLNCLLAVGITLFLSATLLLPWMLSLFNLPPLVLSEVFFTKVMLPMVFVVFYGLVSYLSVSRTAMGLGVVLMLVAYMLSDHLLLAIAIGAGALVLYTYYRSKHWNLSHMAFVLMVLLMLINGHLTSYEDIVIKMGDSLTLMGDTVVMESVESTKSPTYLEKKATLNIAGTYYYPAIRYFPLNDMAIAISDTRISWFKESYVVMSAEVEDGWSMRIYHQYGVRWIWGCAMLMALGFIKRRKV</sequence>
<feature type="transmembrane region" description="Helical" evidence="3">
    <location>
        <begin position="260"/>
        <end position="282"/>
    </location>
</feature>
<dbReference type="InterPro" id="IPR002541">
    <property type="entry name" value="Cyt_c_assembly"/>
</dbReference>
<accession>A0ABT1L3F4</accession>
<dbReference type="Pfam" id="PF01578">
    <property type="entry name" value="Cytochrom_C_asm"/>
    <property type="match status" value="1"/>
</dbReference>
<protein>
    <submittedName>
        <fullName evidence="6">Cytochrome c biogenesis protein CcsA</fullName>
    </submittedName>
</protein>
<feature type="transmembrane region" description="Helical" evidence="3">
    <location>
        <begin position="83"/>
        <end position="111"/>
    </location>
</feature>
<keyword evidence="3" id="KW-1133">Transmembrane helix</keyword>
<feature type="domain" description="Cytochrome c-type biogenesis protein CcmF C-terminal" evidence="5">
    <location>
        <begin position="432"/>
        <end position="561"/>
    </location>
</feature>
<feature type="transmembrane region" description="Helical" evidence="3">
    <location>
        <begin position="394"/>
        <end position="426"/>
    </location>
</feature>
<dbReference type="InterPro" id="IPR003567">
    <property type="entry name" value="Cyt_c_biogenesis"/>
</dbReference>
<evidence type="ECO:0000256" key="3">
    <source>
        <dbReference type="SAM" id="Phobius"/>
    </source>
</evidence>
<feature type="transmembrane region" description="Helical" evidence="3">
    <location>
        <begin position="294"/>
        <end position="314"/>
    </location>
</feature>
<comment type="caution">
    <text evidence="6">The sequence shown here is derived from an EMBL/GenBank/DDBJ whole genome shotgun (WGS) entry which is preliminary data.</text>
</comment>